<dbReference type="Proteomes" id="UP000268016">
    <property type="component" value="Unassembled WGS sequence"/>
</dbReference>
<dbReference type="OrthoDB" id="7862860at2"/>
<dbReference type="RefSeq" id="WP_123641805.1">
    <property type="nucleotide sequence ID" value="NZ_ML119083.1"/>
</dbReference>
<name>A0A3N2R757_9RHOB</name>
<gene>
    <name evidence="1" type="ORF">EAT49_08195</name>
</gene>
<protein>
    <recommendedName>
        <fullName evidence="3">Flagellar biosynthesis protein FlgN</fullName>
    </recommendedName>
</protein>
<keyword evidence="2" id="KW-1185">Reference proteome</keyword>
<comment type="caution">
    <text evidence="1">The sequence shown here is derived from an EMBL/GenBank/DDBJ whole genome shotgun (WGS) entry which is preliminary data.</text>
</comment>
<evidence type="ECO:0000313" key="1">
    <source>
        <dbReference type="EMBL" id="ROU03257.1"/>
    </source>
</evidence>
<dbReference type="EMBL" id="RDRB01000003">
    <property type="protein sequence ID" value="ROU03257.1"/>
    <property type="molecule type" value="Genomic_DNA"/>
</dbReference>
<organism evidence="1 2">
    <name type="scientific">Histidinibacterium lentulum</name>
    <dbReference type="NCBI Taxonomy" id="2480588"/>
    <lineage>
        <taxon>Bacteria</taxon>
        <taxon>Pseudomonadati</taxon>
        <taxon>Pseudomonadota</taxon>
        <taxon>Alphaproteobacteria</taxon>
        <taxon>Rhodobacterales</taxon>
        <taxon>Paracoccaceae</taxon>
        <taxon>Histidinibacterium</taxon>
    </lineage>
</organism>
<dbReference type="AlphaFoldDB" id="A0A3N2R757"/>
<evidence type="ECO:0000313" key="2">
    <source>
        <dbReference type="Proteomes" id="UP000268016"/>
    </source>
</evidence>
<accession>A0A3N2R757</accession>
<evidence type="ECO:0008006" key="3">
    <source>
        <dbReference type="Google" id="ProtNLM"/>
    </source>
</evidence>
<reference evidence="1 2" key="1">
    <citation type="submission" date="2018-10" db="EMBL/GenBank/DDBJ databases">
        <title>Histidinibacterium lentulum gen. nov., sp. nov., a marine bacterium from the culture broth of Picochlorum sp. 122.</title>
        <authorList>
            <person name="Wang G."/>
        </authorList>
    </citation>
    <scope>NUCLEOTIDE SEQUENCE [LARGE SCALE GENOMIC DNA]</scope>
    <source>
        <strain evidence="1 2">B17</strain>
    </source>
</reference>
<proteinExistence type="predicted"/>
<sequence>MTDAIAALERLLVEERRALLAGDLGAVAALTACKRAALERLRVAEVPKEALDQIREEAQRVHALLAASLDGIATARARLRDVRQVRSRLTTYDSRGHKADVAADTRHVFERKA</sequence>